<dbReference type="InterPro" id="IPR029017">
    <property type="entry name" value="Enolase-like_N"/>
</dbReference>
<dbReference type="PANTHER" id="PTHR48080:SF2">
    <property type="entry name" value="D-GALACTONATE DEHYDRATASE"/>
    <property type="match status" value="1"/>
</dbReference>
<dbReference type="EMBL" id="JAKHPH010000008">
    <property type="protein sequence ID" value="MCZ3667517.1"/>
    <property type="molecule type" value="Genomic_DNA"/>
</dbReference>
<dbReference type="InterPro" id="IPR018110">
    <property type="entry name" value="Mandel_Rmase/mucon_lact_enz_CS"/>
</dbReference>
<accession>A0AAW5WT76</accession>
<proteinExistence type="predicted"/>
<feature type="domain" description="Mandelate racemase/muconate lactonizing enzyme N-terminal" evidence="4">
    <location>
        <begin position="24"/>
        <end position="118"/>
    </location>
</feature>
<evidence type="ECO:0000256" key="2">
    <source>
        <dbReference type="ARBA" id="ARBA00022842"/>
    </source>
</evidence>
<keyword evidence="2" id="KW-0460">Magnesium</keyword>
<dbReference type="AlphaFoldDB" id="A0AAW5WT76"/>
<dbReference type="RefSeq" id="WP_269295910.1">
    <property type="nucleotide sequence ID" value="NZ_JAKHPH010000008.1"/>
</dbReference>
<gene>
    <name evidence="5" type="ORF">L2724_04365</name>
</gene>
<keyword evidence="3" id="KW-0456">Lyase</keyword>
<evidence type="ECO:0000256" key="3">
    <source>
        <dbReference type="ARBA" id="ARBA00023239"/>
    </source>
</evidence>
<dbReference type="GO" id="GO:0009063">
    <property type="term" value="P:amino acid catabolic process"/>
    <property type="evidence" value="ECO:0007669"/>
    <property type="project" value="InterPro"/>
</dbReference>
<dbReference type="InterPro" id="IPR036849">
    <property type="entry name" value="Enolase-like_C_sf"/>
</dbReference>
<dbReference type="PROSITE" id="PS00908">
    <property type="entry name" value="MR_MLE_1"/>
    <property type="match status" value="1"/>
</dbReference>
<protein>
    <recommendedName>
        <fullName evidence="4">Mandelate racemase/muconate lactonizing enzyme N-terminal domain-containing protein</fullName>
    </recommendedName>
</protein>
<dbReference type="InterPro" id="IPR034593">
    <property type="entry name" value="DgoD-like"/>
</dbReference>
<dbReference type="SUPFAM" id="SSF54826">
    <property type="entry name" value="Enolase N-terminal domain-like"/>
    <property type="match status" value="1"/>
</dbReference>
<dbReference type="GO" id="GO:0046872">
    <property type="term" value="F:metal ion binding"/>
    <property type="evidence" value="ECO:0007669"/>
    <property type="project" value="UniProtKB-KW"/>
</dbReference>
<name>A0AAW5WT76_9LACO</name>
<evidence type="ECO:0000313" key="5">
    <source>
        <dbReference type="EMBL" id="MCZ3667517.1"/>
    </source>
</evidence>
<reference evidence="5" key="1">
    <citation type="submission" date="2022-01" db="EMBL/GenBank/DDBJ databases">
        <title>VMRC isolate genome collection.</title>
        <authorList>
            <person name="France M."/>
            <person name="Rutt L."/>
            <person name="Humphrys M."/>
            <person name="Ravel J."/>
        </authorList>
    </citation>
    <scope>NUCLEOTIDE SEQUENCE</scope>
    <source>
        <strain evidence="5">C0048A1</strain>
    </source>
</reference>
<evidence type="ECO:0000259" key="4">
    <source>
        <dbReference type="Pfam" id="PF02746"/>
    </source>
</evidence>
<comment type="caution">
    <text evidence="5">The sequence shown here is derived from an EMBL/GenBank/DDBJ whole genome shotgun (WGS) entry which is preliminary data.</text>
</comment>
<dbReference type="PANTHER" id="PTHR48080">
    <property type="entry name" value="D-GALACTONATE DEHYDRATASE-RELATED"/>
    <property type="match status" value="1"/>
</dbReference>
<dbReference type="Gene3D" id="3.20.20.120">
    <property type="entry name" value="Enolase-like C-terminal domain"/>
    <property type="match status" value="1"/>
</dbReference>
<sequence>MKIQQIKILQLNWGQLSPIWHPLVIEIETDQKIVGYGEAGVAYSAGVSAVAHLIQELGQRIIGKNPLLINQIWQDFYEHTFWAKGGGTLFYSAISAIDIALWDIKGKTANMPIYQLLGGKITSHIHSYASHIEYG</sequence>
<dbReference type="InterPro" id="IPR013341">
    <property type="entry name" value="Mandelate_racemase_N_dom"/>
</dbReference>
<evidence type="ECO:0000313" key="6">
    <source>
        <dbReference type="Proteomes" id="UP001212401"/>
    </source>
</evidence>
<dbReference type="Gene3D" id="3.30.390.10">
    <property type="entry name" value="Enolase-like, N-terminal domain"/>
    <property type="match status" value="1"/>
</dbReference>
<dbReference type="GO" id="GO:0016829">
    <property type="term" value="F:lyase activity"/>
    <property type="evidence" value="ECO:0007669"/>
    <property type="project" value="UniProtKB-KW"/>
</dbReference>
<dbReference type="Proteomes" id="UP001212401">
    <property type="component" value="Unassembled WGS sequence"/>
</dbReference>
<keyword evidence="1" id="KW-0479">Metal-binding</keyword>
<evidence type="ECO:0000256" key="1">
    <source>
        <dbReference type="ARBA" id="ARBA00022723"/>
    </source>
</evidence>
<organism evidence="5 6">
    <name type="scientific">Limosilactobacillus vaginalis</name>
    <dbReference type="NCBI Taxonomy" id="1633"/>
    <lineage>
        <taxon>Bacteria</taxon>
        <taxon>Bacillati</taxon>
        <taxon>Bacillota</taxon>
        <taxon>Bacilli</taxon>
        <taxon>Lactobacillales</taxon>
        <taxon>Lactobacillaceae</taxon>
        <taxon>Limosilactobacillus</taxon>
    </lineage>
</organism>
<dbReference type="Pfam" id="PF02746">
    <property type="entry name" value="MR_MLE_N"/>
    <property type="match status" value="1"/>
</dbReference>